<feature type="region of interest" description="Disordered" evidence="1">
    <location>
        <begin position="592"/>
        <end position="812"/>
    </location>
</feature>
<feature type="compositionally biased region" description="Pro residues" evidence="1">
    <location>
        <begin position="757"/>
        <end position="770"/>
    </location>
</feature>
<feature type="compositionally biased region" description="Basic and acidic residues" evidence="1">
    <location>
        <begin position="800"/>
        <end position="812"/>
    </location>
</feature>
<feature type="compositionally biased region" description="Basic and acidic residues" evidence="1">
    <location>
        <begin position="499"/>
        <end position="510"/>
    </location>
</feature>
<organism evidence="2 3">
    <name type="scientific">Trichosporon asahii var. asahii (strain ATCC 90039 / CBS 2479 / JCM 2466 / KCTC 7840 / NBRC 103889/ NCYC 2677 / UAMH 7654)</name>
    <name type="common">Yeast</name>
    <dbReference type="NCBI Taxonomy" id="1186058"/>
    <lineage>
        <taxon>Eukaryota</taxon>
        <taxon>Fungi</taxon>
        <taxon>Dikarya</taxon>
        <taxon>Basidiomycota</taxon>
        <taxon>Agaricomycotina</taxon>
        <taxon>Tremellomycetes</taxon>
        <taxon>Trichosporonales</taxon>
        <taxon>Trichosporonaceae</taxon>
        <taxon>Trichosporon</taxon>
    </lineage>
</organism>
<feature type="compositionally biased region" description="Low complexity" evidence="1">
    <location>
        <begin position="675"/>
        <end position="693"/>
    </location>
</feature>
<feature type="region of interest" description="Disordered" evidence="1">
    <location>
        <begin position="318"/>
        <end position="356"/>
    </location>
</feature>
<evidence type="ECO:0000313" key="2">
    <source>
        <dbReference type="EMBL" id="EJT52573.1"/>
    </source>
</evidence>
<comment type="caution">
    <text evidence="2">The sequence shown here is derived from an EMBL/GenBank/DDBJ whole genome shotgun (WGS) entry which is preliminary data.</text>
</comment>
<dbReference type="VEuPathDB" id="FungiDB:A1Q1_03375"/>
<feature type="compositionally biased region" description="Acidic residues" evidence="1">
    <location>
        <begin position="635"/>
        <end position="644"/>
    </location>
</feature>
<feature type="compositionally biased region" description="Low complexity" evidence="1">
    <location>
        <begin position="451"/>
        <end position="465"/>
    </location>
</feature>
<name>J5RGW9_TRIAS</name>
<dbReference type="EMBL" id="ALBS01000022">
    <property type="protein sequence ID" value="EJT52573.1"/>
    <property type="molecule type" value="Genomic_DNA"/>
</dbReference>
<feature type="compositionally biased region" description="Low complexity" evidence="1">
    <location>
        <begin position="523"/>
        <end position="536"/>
    </location>
</feature>
<dbReference type="HOGENOM" id="CLU_351671_0_0_1"/>
<gene>
    <name evidence="2" type="ORF">A1Q1_03375</name>
</gene>
<sequence>MGLRRKKHGDSCDCAICERERPKPTYISLDEDFYHLSTPIDAADFDAFGSECVADVTDLGLSLHDLLTYASVVANFVTEQGVRFCFPLGPPTSSRKRIELVKDTKMGLFTVGGALWRRIEGAGLDPRVILVSSEEKFNSSSLFSAHAVAGMFLWWKIWKKEQYAASEKKREMYVTVVSAGRASRRYVSLPVQHHPFDQSTYQSQLPVVYGNTRLSITVGALSATLLPVETLSSAQQTLLERYYGQSAAGQFLSPTEDPHLAAGGYHASSFSWYRLGQRAVVDDYWAARYGKAALQPKVSSSRESLVVRNIPERQQSIDSGIVEGARITDPARQRRPPEPPSRPSVSSLPEISEPRSRLDVAEAGIRLAETRALDEKARLRSQGVQHPKPRALSDVERDEDLRRELRRVEQEAWERHLEELRWQEKKSIEERRNFEEAYCRKSLGEASAMTQRQSSSNSASVRQNSYPDTALSPMASRQSCDARVPPWQETPPRNAPSRESYDSRLSHRLQDSLAAPSPESDLRQTNNQQGRQTQAGDTETQRLHDHRHRQVSFEQRPPSSSGGSQSSAHRTAPDMSKATLACLLLAHLLHNTGGENEQDDPSHGAPSSSRAPTQVEVTSPIHRTSIDSYRQYACDDPEAVDLEDGPFRTSPVQRNGTVRLNRPGGPRDPRRPSGHRSSFSSSIAPSDSISVVSGVDRENSRRAATPPTPAFDDPPESQLPPPSPPVSTARYAFESRTSLASAPPGYHSNIDVHQHHPAPPSVIPISPPPQYSISTSSDPTRPRKPTTMYHNYRTAPVLPRPDDHTTEDCNVQ</sequence>
<dbReference type="RefSeq" id="XP_014183712.1">
    <property type="nucleotide sequence ID" value="XM_014328237.1"/>
</dbReference>
<evidence type="ECO:0000313" key="3">
    <source>
        <dbReference type="Proteomes" id="UP000002748"/>
    </source>
</evidence>
<feature type="compositionally biased region" description="Polar residues" evidence="1">
    <location>
        <begin position="605"/>
        <end position="617"/>
    </location>
</feature>
<dbReference type="AlphaFoldDB" id="J5RGW9"/>
<proteinExistence type="predicted"/>
<feature type="region of interest" description="Disordered" evidence="1">
    <location>
        <begin position="446"/>
        <end position="573"/>
    </location>
</feature>
<evidence type="ECO:0000256" key="1">
    <source>
        <dbReference type="SAM" id="MobiDB-lite"/>
    </source>
</evidence>
<dbReference type="KEGG" id="tasa:A1Q1_03375"/>
<dbReference type="Proteomes" id="UP000002748">
    <property type="component" value="Unassembled WGS sequence"/>
</dbReference>
<accession>J5RGW9</accession>
<reference evidence="2 3" key="1">
    <citation type="journal article" date="2012" name="Eukaryot. Cell">
        <title>Draft genome sequence of CBS 2479, the standard type strain of Trichosporon asahii.</title>
        <authorList>
            <person name="Yang R.Y."/>
            <person name="Li H.T."/>
            <person name="Zhu H."/>
            <person name="Zhou G.P."/>
            <person name="Wang M."/>
            <person name="Wang L."/>
        </authorList>
    </citation>
    <scope>NUCLEOTIDE SEQUENCE [LARGE SCALE GENOMIC DNA]</scope>
    <source>
        <strain evidence="3">ATCC 90039 / CBS 2479 / JCM 2466 / KCTC 7840 / NCYC 2677 / UAMH 7654</strain>
    </source>
</reference>
<protein>
    <submittedName>
        <fullName evidence="2">Uncharacterized protein</fullName>
    </submittedName>
</protein>
<dbReference type="GeneID" id="25986888"/>
<feature type="region of interest" description="Disordered" evidence="1">
    <location>
        <begin position="378"/>
        <end position="399"/>
    </location>
</feature>